<evidence type="ECO:0000313" key="4">
    <source>
        <dbReference type="Proteomes" id="UP000617628"/>
    </source>
</evidence>
<name>A0A934RY73_9BACT</name>
<dbReference type="SUPFAM" id="SSF51735">
    <property type="entry name" value="NAD(P)-binding Rossmann-fold domains"/>
    <property type="match status" value="1"/>
</dbReference>
<dbReference type="AlphaFoldDB" id="A0A934RY73"/>
<evidence type="ECO:0000259" key="2">
    <source>
        <dbReference type="Pfam" id="PF19051"/>
    </source>
</evidence>
<gene>
    <name evidence="3" type="ORF">JIN87_11145</name>
</gene>
<dbReference type="InterPro" id="IPR043906">
    <property type="entry name" value="Gfo/Idh/MocA_OxRdtase_bact_C"/>
</dbReference>
<sequence>MSKISRRQFIQSSTAASVGILGAPAILNAANKGDKLRVAFIGTGGINGRHINDTISHGDLCTAYCDVDTNRYANIWKGIARLEEEGKSWLAKKWKAAKPFQDYREMFAKAADQFDAVMIGTPDHSHYPATVLALEHGKHVFTQKPLTHTIWEARQLSIACDRYKLATQMGNQGHANEGNRQIAAYVQGGHLGDIKEIHCFTNRPVWPQGFVCPPGADPAPETLDWQNWLGPAANRPFLGNRGLDDDQERKRGGSYLPFNWRGWLDFGGGALADMACHTMDSIFMSLDPGFPTHVEALNVDTLTNSAFPKGSTIKWTFGPNEKRPGFDVYWYDGTDNAYIDKNGKPRRHERLEELAQGESLANSGNIYVGTQRTLLISGAYGDSARIIPKEDHRALAMELKEKTGDHRPTRVYERSIGHHTEFREAAIGNQPYNFPGSNFNYAGPFTETVQLGNVCLRFPRERLAWDGPNLRFTNNERANELISKEYRKGWNFKLSKA</sequence>
<dbReference type="InterPro" id="IPR050463">
    <property type="entry name" value="Gfo/Idh/MocA_oxidrdct_glycsds"/>
</dbReference>
<proteinExistence type="predicted"/>
<dbReference type="Gene3D" id="3.40.50.720">
    <property type="entry name" value="NAD(P)-binding Rossmann-like Domain"/>
    <property type="match status" value="1"/>
</dbReference>
<dbReference type="InterPro" id="IPR036291">
    <property type="entry name" value="NAD(P)-bd_dom_sf"/>
</dbReference>
<dbReference type="PANTHER" id="PTHR43818">
    <property type="entry name" value="BCDNA.GH03377"/>
    <property type="match status" value="1"/>
</dbReference>
<organism evidence="3 4">
    <name type="scientific">Pelagicoccus mobilis</name>
    <dbReference type="NCBI Taxonomy" id="415221"/>
    <lineage>
        <taxon>Bacteria</taxon>
        <taxon>Pseudomonadati</taxon>
        <taxon>Verrucomicrobiota</taxon>
        <taxon>Opitutia</taxon>
        <taxon>Puniceicoccales</taxon>
        <taxon>Pelagicoccaceae</taxon>
        <taxon>Pelagicoccus</taxon>
    </lineage>
</organism>
<dbReference type="Pfam" id="PF01408">
    <property type="entry name" value="GFO_IDH_MocA"/>
    <property type="match status" value="1"/>
</dbReference>
<reference evidence="3" key="1">
    <citation type="submission" date="2021-01" db="EMBL/GenBank/DDBJ databases">
        <title>Modified the classification status of verrucomicrobia.</title>
        <authorList>
            <person name="Feng X."/>
        </authorList>
    </citation>
    <scope>NUCLEOTIDE SEQUENCE</scope>
    <source>
        <strain evidence="3">KCTC 13126</strain>
    </source>
</reference>
<dbReference type="SUPFAM" id="SSF55347">
    <property type="entry name" value="Glyceraldehyde-3-phosphate dehydrogenase-like, C-terminal domain"/>
    <property type="match status" value="1"/>
</dbReference>
<accession>A0A934RY73</accession>
<dbReference type="RefSeq" id="WP_200355639.1">
    <property type="nucleotide sequence ID" value="NZ_JAENIL010000018.1"/>
</dbReference>
<dbReference type="EMBL" id="JAENIL010000018">
    <property type="protein sequence ID" value="MBK1877424.1"/>
    <property type="molecule type" value="Genomic_DNA"/>
</dbReference>
<evidence type="ECO:0000259" key="1">
    <source>
        <dbReference type="Pfam" id="PF01408"/>
    </source>
</evidence>
<dbReference type="Pfam" id="PF19051">
    <property type="entry name" value="GFO_IDH_MocA_C2"/>
    <property type="match status" value="1"/>
</dbReference>
<dbReference type="PROSITE" id="PS51318">
    <property type="entry name" value="TAT"/>
    <property type="match status" value="1"/>
</dbReference>
<comment type="caution">
    <text evidence="3">The sequence shown here is derived from an EMBL/GenBank/DDBJ whole genome shotgun (WGS) entry which is preliminary data.</text>
</comment>
<evidence type="ECO:0000313" key="3">
    <source>
        <dbReference type="EMBL" id="MBK1877424.1"/>
    </source>
</evidence>
<dbReference type="Proteomes" id="UP000617628">
    <property type="component" value="Unassembled WGS sequence"/>
</dbReference>
<dbReference type="PANTHER" id="PTHR43818:SF10">
    <property type="entry name" value="NADH-DEPENDENT DEHYDROGENASE-RELATED"/>
    <property type="match status" value="1"/>
</dbReference>
<feature type="domain" description="Gfo/Idh/MocA-like oxidoreductase bacterial type C-terminal" evidence="2">
    <location>
        <begin position="217"/>
        <end position="295"/>
    </location>
</feature>
<dbReference type="InterPro" id="IPR006311">
    <property type="entry name" value="TAT_signal"/>
</dbReference>
<protein>
    <submittedName>
        <fullName evidence="3">Gfo/Idh/MocA family oxidoreductase</fullName>
    </submittedName>
</protein>
<dbReference type="Gene3D" id="3.30.360.10">
    <property type="entry name" value="Dihydrodipicolinate Reductase, domain 2"/>
    <property type="match status" value="1"/>
</dbReference>
<feature type="domain" description="Gfo/Idh/MocA-like oxidoreductase N-terminal" evidence="1">
    <location>
        <begin position="36"/>
        <end position="168"/>
    </location>
</feature>
<dbReference type="GO" id="GO:0000166">
    <property type="term" value="F:nucleotide binding"/>
    <property type="evidence" value="ECO:0007669"/>
    <property type="project" value="InterPro"/>
</dbReference>
<keyword evidence="4" id="KW-1185">Reference proteome</keyword>
<dbReference type="InterPro" id="IPR000683">
    <property type="entry name" value="Gfo/Idh/MocA-like_OxRdtase_N"/>
</dbReference>